<feature type="transmembrane region" description="Helical" evidence="6">
    <location>
        <begin position="131"/>
        <end position="150"/>
    </location>
</feature>
<feature type="transmembrane region" description="Helical" evidence="6">
    <location>
        <begin position="237"/>
        <end position="257"/>
    </location>
</feature>
<evidence type="ECO:0000256" key="2">
    <source>
        <dbReference type="ARBA" id="ARBA00022475"/>
    </source>
</evidence>
<feature type="domain" description="Major facilitator superfamily (MFS) profile" evidence="7">
    <location>
        <begin position="7"/>
        <end position="382"/>
    </location>
</feature>
<evidence type="ECO:0000256" key="6">
    <source>
        <dbReference type="SAM" id="Phobius"/>
    </source>
</evidence>
<keyword evidence="5 6" id="KW-0472">Membrane</keyword>
<dbReference type="EMBL" id="WMIG01000010">
    <property type="protein sequence ID" value="MTH60851.1"/>
    <property type="molecule type" value="Genomic_DNA"/>
</dbReference>
<feature type="transmembrane region" description="Helical" evidence="6">
    <location>
        <begin position="98"/>
        <end position="119"/>
    </location>
</feature>
<dbReference type="RefSeq" id="WP_155040786.1">
    <property type="nucleotide sequence ID" value="NZ_JBHGCD010000017.1"/>
</dbReference>
<sequence>MSGTTPALVALGIGAFGIGLTEFVIMGLLPEVAGSVDVSIPRAGLLISGYALAVTIGGPLLTLLTAKMARRNVLLALMAIFTLGNLLCAIAPSFGSLLAGRIVTGFAHGTFFGVGALVAQSLVPPERKASAIALMFTGLTLATVLGLPLGTWLGQGFGWRSTFWAVASIGVVAIAAIAVALPEDREKPEPMSLGDLRGMFAPAPARALMMTVLGYAGVFLVFTYIAPILTDLAGFPASRVSALLVLFGTGLVLGNILGGKLADRWPRASIPLTLFTLAATLLAMWLGMSNRVFASALIFVFGAAAFATVAPLQSFILRQVRGTGQALASTLNISAFNLGNALGAWAGGLALAAHWGLSSLFLLAAVPPIVAGLIALHTVRRA</sequence>
<evidence type="ECO:0000256" key="3">
    <source>
        <dbReference type="ARBA" id="ARBA00022692"/>
    </source>
</evidence>
<accession>A0A844HTD2</accession>
<dbReference type="SUPFAM" id="SSF103473">
    <property type="entry name" value="MFS general substrate transporter"/>
    <property type="match status" value="1"/>
</dbReference>
<comment type="subcellular location">
    <subcellularLocation>
        <location evidence="1">Cell membrane</location>
        <topology evidence="1">Multi-pass membrane protein</topology>
    </subcellularLocation>
</comment>
<dbReference type="GO" id="GO:0005886">
    <property type="term" value="C:plasma membrane"/>
    <property type="evidence" value="ECO:0007669"/>
    <property type="project" value="UniProtKB-SubCell"/>
</dbReference>
<dbReference type="Pfam" id="PF07690">
    <property type="entry name" value="MFS_1"/>
    <property type="match status" value="1"/>
</dbReference>
<feature type="transmembrane region" description="Helical" evidence="6">
    <location>
        <begin position="359"/>
        <end position="379"/>
    </location>
</feature>
<feature type="transmembrane region" description="Helical" evidence="6">
    <location>
        <begin position="49"/>
        <end position="66"/>
    </location>
</feature>
<feature type="transmembrane region" description="Helical" evidence="6">
    <location>
        <begin position="333"/>
        <end position="353"/>
    </location>
</feature>
<feature type="transmembrane region" description="Helical" evidence="6">
    <location>
        <begin position="203"/>
        <end position="225"/>
    </location>
</feature>
<proteinExistence type="predicted"/>
<dbReference type="InterPro" id="IPR020846">
    <property type="entry name" value="MFS_dom"/>
</dbReference>
<dbReference type="GO" id="GO:0022857">
    <property type="term" value="F:transmembrane transporter activity"/>
    <property type="evidence" value="ECO:0007669"/>
    <property type="project" value="InterPro"/>
</dbReference>
<dbReference type="CDD" id="cd17324">
    <property type="entry name" value="MFS_NepI_like"/>
    <property type="match status" value="1"/>
</dbReference>
<dbReference type="InterPro" id="IPR011701">
    <property type="entry name" value="MFS"/>
</dbReference>
<evidence type="ECO:0000256" key="4">
    <source>
        <dbReference type="ARBA" id="ARBA00022989"/>
    </source>
</evidence>
<dbReference type="PROSITE" id="PS50850">
    <property type="entry name" value="MFS"/>
    <property type="match status" value="1"/>
</dbReference>
<evidence type="ECO:0000256" key="5">
    <source>
        <dbReference type="ARBA" id="ARBA00023136"/>
    </source>
</evidence>
<feature type="transmembrane region" description="Helical" evidence="6">
    <location>
        <begin position="162"/>
        <end position="182"/>
    </location>
</feature>
<gene>
    <name evidence="8" type="ORF">GL300_16670</name>
</gene>
<keyword evidence="3 6" id="KW-0812">Transmembrane</keyword>
<organism evidence="8 9">
    <name type="scientific">Paracoccus litorisediminis</name>
    <dbReference type="NCBI Taxonomy" id="2006130"/>
    <lineage>
        <taxon>Bacteria</taxon>
        <taxon>Pseudomonadati</taxon>
        <taxon>Pseudomonadota</taxon>
        <taxon>Alphaproteobacteria</taxon>
        <taxon>Rhodobacterales</taxon>
        <taxon>Paracoccaceae</taxon>
        <taxon>Paracoccus</taxon>
    </lineage>
</organism>
<comment type="caution">
    <text evidence="8">The sequence shown here is derived from an EMBL/GenBank/DDBJ whole genome shotgun (WGS) entry which is preliminary data.</text>
</comment>
<dbReference type="PANTHER" id="PTHR43124">
    <property type="entry name" value="PURINE EFFLUX PUMP PBUE"/>
    <property type="match status" value="1"/>
</dbReference>
<evidence type="ECO:0000313" key="8">
    <source>
        <dbReference type="EMBL" id="MTH60851.1"/>
    </source>
</evidence>
<keyword evidence="2" id="KW-1003">Cell membrane</keyword>
<dbReference type="Proteomes" id="UP000449846">
    <property type="component" value="Unassembled WGS sequence"/>
</dbReference>
<feature type="transmembrane region" description="Helical" evidence="6">
    <location>
        <begin position="7"/>
        <end position="29"/>
    </location>
</feature>
<dbReference type="Gene3D" id="1.20.1250.20">
    <property type="entry name" value="MFS general substrate transporter like domains"/>
    <property type="match status" value="1"/>
</dbReference>
<reference evidence="8 9" key="1">
    <citation type="submission" date="2019-11" db="EMBL/GenBank/DDBJ databases">
        <authorList>
            <person name="Dong K."/>
        </authorList>
    </citation>
    <scope>NUCLEOTIDE SEQUENCE [LARGE SCALE GENOMIC DNA]</scope>
    <source>
        <strain evidence="8 9">NBRC 112902</strain>
    </source>
</reference>
<evidence type="ECO:0000259" key="7">
    <source>
        <dbReference type="PROSITE" id="PS50850"/>
    </source>
</evidence>
<dbReference type="PANTHER" id="PTHR43124:SF8">
    <property type="entry name" value="INNER MEMBRANE TRANSPORT PROTEIN YDHP"/>
    <property type="match status" value="1"/>
</dbReference>
<keyword evidence="4 6" id="KW-1133">Transmembrane helix</keyword>
<feature type="transmembrane region" description="Helical" evidence="6">
    <location>
        <begin position="269"/>
        <end position="286"/>
    </location>
</feature>
<keyword evidence="9" id="KW-1185">Reference proteome</keyword>
<feature type="transmembrane region" description="Helical" evidence="6">
    <location>
        <begin position="292"/>
        <end position="312"/>
    </location>
</feature>
<evidence type="ECO:0000256" key="1">
    <source>
        <dbReference type="ARBA" id="ARBA00004651"/>
    </source>
</evidence>
<feature type="transmembrane region" description="Helical" evidence="6">
    <location>
        <begin position="73"/>
        <end position="92"/>
    </location>
</feature>
<dbReference type="OrthoDB" id="9788453at2"/>
<evidence type="ECO:0000313" key="9">
    <source>
        <dbReference type="Proteomes" id="UP000449846"/>
    </source>
</evidence>
<dbReference type="InterPro" id="IPR036259">
    <property type="entry name" value="MFS_trans_sf"/>
</dbReference>
<dbReference type="InterPro" id="IPR050189">
    <property type="entry name" value="MFS_Efflux_Transporters"/>
</dbReference>
<protein>
    <submittedName>
        <fullName evidence="8">MFS transporter</fullName>
    </submittedName>
</protein>
<name>A0A844HTD2_9RHOB</name>
<dbReference type="AlphaFoldDB" id="A0A844HTD2"/>